<dbReference type="Gene3D" id="3.20.80.10">
    <property type="entry name" value="Regulatory factor, effector binding domain"/>
    <property type="match status" value="1"/>
</dbReference>
<reference evidence="1 2" key="1">
    <citation type="submission" date="2016-10" db="EMBL/GenBank/DDBJ databases">
        <authorList>
            <person name="de Groot N.N."/>
        </authorList>
    </citation>
    <scope>NUCLEOTIDE SEQUENCE [LARGE SCALE GENOMIC DNA]</scope>
    <source>
        <strain evidence="1 2">CGMCC 4.6533</strain>
    </source>
</reference>
<dbReference type="InterPro" id="IPR011256">
    <property type="entry name" value="Reg_factor_effector_dom_sf"/>
</dbReference>
<protein>
    <recommendedName>
        <fullName evidence="3">GyrI-like small molecule binding domain-containing protein</fullName>
    </recommendedName>
</protein>
<dbReference type="Proteomes" id="UP000199202">
    <property type="component" value="Unassembled WGS sequence"/>
</dbReference>
<dbReference type="EMBL" id="FNDJ01000005">
    <property type="protein sequence ID" value="SDI30896.1"/>
    <property type="molecule type" value="Genomic_DNA"/>
</dbReference>
<dbReference type="RefSeq" id="WP_176993157.1">
    <property type="nucleotide sequence ID" value="NZ_FNDJ01000005.1"/>
</dbReference>
<proteinExistence type="predicted"/>
<evidence type="ECO:0008006" key="3">
    <source>
        <dbReference type="Google" id="ProtNLM"/>
    </source>
</evidence>
<dbReference type="AlphaFoldDB" id="A0A1G8JIB3"/>
<gene>
    <name evidence="1" type="ORF">SAMN05421869_10594</name>
</gene>
<evidence type="ECO:0000313" key="2">
    <source>
        <dbReference type="Proteomes" id="UP000199202"/>
    </source>
</evidence>
<sequence>MEVLREGPFSEAYRSLAFMAERGLVAAGPRHEVYLTRLDDPAPRTVLRQPVSAV</sequence>
<dbReference type="STRING" id="633440.SAMN05421869_10594"/>
<keyword evidence="2" id="KW-1185">Reference proteome</keyword>
<evidence type="ECO:0000313" key="1">
    <source>
        <dbReference type="EMBL" id="SDI30896.1"/>
    </source>
</evidence>
<organism evidence="1 2">
    <name type="scientific">Nonomuraea jiangxiensis</name>
    <dbReference type="NCBI Taxonomy" id="633440"/>
    <lineage>
        <taxon>Bacteria</taxon>
        <taxon>Bacillati</taxon>
        <taxon>Actinomycetota</taxon>
        <taxon>Actinomycetes</taxon>
        <taxon>Streptosporangiales</taxon>
        <taxon>Streptosporangiaceae</taxon>
        <taxon>Nonomuraea</taxon>
    </lineage>
</organism>
<accession>A0A1G8JIB3</accession>
<name>A0A1G8JIB3_9ACTN</name>